<dbReference type="RefSeq" id="WP_120795183.1">
    <property type="nucleotide sequence ID" value="NZ_BLKX01000003.1"/>
</dbReference>
<gene>
    <name evidence="1" type="ORF">MPRG_64960</name>
</gene>
<keyword evidence="2" id="KW-1185">Reference proteome</keyword>
<evidence type="ECO:0000313" key="2">
    <source>
        <dbReference type="Proteomes" id="UP000465240"/>
    </source>
</evidence>
<organism evidence="1 2">
    <name type="scientific">Mycobacterium paragordonae</name>
    <dbReference type="NCBI Taxonomy" id="1389713"/>
    <lineage>
        <taxon>Bacteria</taxon>
        <taxon>Bacillati</taxon>
        <taxon>Actinomycetota</taxon>
        <taxon>Actinomycetes</taxon>
        <taxon>Mycobacteriales</taxon>
        <taxon>Mycobacteriaceae</taxon>
        <taxon>Mycobacterium</taxon>
    </lineage>
</organism>
<protein>
    <recommendedName>
        <fullName evidence="3">ESX-1 secretion-associated protein</fullName>
    </recommendedName>
</protein>
<name>A0ABQ1CFJ5_9MYCO</name>
<dbReference type="InterPro" id="IPR022536">
    <property type="entry name" value="EspC"/>
</dbReference>
<evidence type="ECO:0008006" key="3">
    <source>
        <dbReference type="Google" id="ProtNLM"/>
    </source>
</evidence>
<comment type="caution">
    <text evidence="1">The sequence shown here is derived from an EMBL/GenBank/DDBJ whole genome shotgun (WGS) entry which is preliminary data.</text>
</comment>
<sequence length="103" mass="11304">MANQDHIQVSPENQRAAGDVHGEVAEFLTGIPTNHDDIIGWVRSLGPLYAPVIPEIVRLLEERHADYTEQAHEHAALHAGLHALADAWESHEQSAATQITEST</sequence>
<dbReference type="EMBL" id="BLKX01000003">
    <property type="protein sequence ID" value="GFG83220.1"/>
    <property type="molecule type" value="Genomic_DNA"/>
</dbReference>
<proteinExistence type="predicted"/>
<dbReference type="Proteomes" id="UP000465240">
    <property type="component" value="Unassembled WGS sequence"/>
</dbReference>
<evidence type="ECO:0000313" key="1">
    <source>
        <dbReference type="EMBL" id="GFG83220.1"/>
    </source>
</evidence>
<dbReference type="Pfam" id="PF10824">
    <property type="entry name" value="T7SS_ESX_EspC"/>
    <property type="match status" value="1"/>
</dbReference>
<accession>A0ABQ1CFJ5</accession>
<reference evidence="1 2" key="1">
    <citation type="journal article" date="2019" name="Emerg. Microbes Infect.">
        <title>Comprehensive subspecies identification of 175 nontuberculous mycobacteria species based on 7547 genomic profiles.</title>
        <authorList>
            <person name="Matsumoto Y."/>
            <person name="Kinjo T."/>
            <person name="Motooka D."/>
            <person name="Nabeya D."/>
            <person name="Jung N."/>
            <person name="Uechi K."/>
            <person name="Horii T."/>
            <person name="Iida T."/>
            <person name="Fujita J."/>
            <person name="Nakamura S."/>
        </authorList>
    </citation>
    <scope>NUCLEOTIDE SEQUENCE [LARGE SCALE GENOMIC DNA]</scope>
    <source>
        <strain evidence="1 2">JCM 18565</strain>
    </source>
</reference>